<dbReference type="RefSeq" id="WP_195876310.1">
    <property type="nucleotide sequence ID" value="NZ_JADOEL010000016.1"/>
</dbReference>
<protein>
    <recommendedName>
        <fullName evidence="3">NIPSNAP protein</fullName>
    </recommendedName>
</protein>
<keyword evidence="2" id="KW-1185">Reference proteome</keyword>
<evidence type="ECO:0000313" key="2">
    <source>
        <dbReference type="Proteomes" id="UP000657372"/>
    </source>
</evidence>
<dbReference type="InterPro" id="IPR046174">
    <property type="entry name" value="DUF6176"/>
</dbReference>
<accession>A0ABS0EWI0</accession>
<name>A0ABS0EWI0_9BURK</name>
<proteinExistence type="predicted"/>
<dbReference type="Pfam" id="PF19673">
    <property type="entry name" value="DUF6176"/>
    <property type="match status" value="1"/>
</dbReference>
<gene>
    <name evidence="1" type="ORF">IXC47_16075</name>
</gene>
<dbReference type="EMBL" id="JADOEL010000016">
    <property type="protein sequence ID" value="MBF8179202.1"/>
    <property type="molecule type" value="Genomic_DNA"/>
</dbReference>
<evidence type="ECO:0000313" key="1">
    <source>
        <dbReference type="EMBL" id="MBF8179202.1"/>
    </source>
</evidence>
<organism evidence="1 2">
    <name type="scientific">Herminiimonas contaminans</name>
    <dbReference type="NCBI Taxonomy" id="1111140"/>
    <lineage>
        <taxon>Bacteria</taxon>
        <taxon>Pseudomonadati</taxon>
        <taxon>Pseudomonadota</taxon>
        <taxon>Betaproteobacteria</taxon>
        <taxon>Burkholderiales</taxon>
        <taxon>Oxalobacteraceae</taxon>
        <taxon>Herminiimonas</taxon>
    </lineage>
</organism>
<sequence length="113" mass="12953">MNTKNEVVCARIRLKPDSLPLVREWAAYIAAHREEALRTLEAEGVVIESVFLDTVEGVDYLVYYMRAPSLKKAEVVAVKSLADVDLYHQNFKKTTWEKVSRLELLVDLDRSNT</sequence>
<evidence type="ECO:0008006" key="3">
    <source>
        <dbReference type="Google" id="ProtNLM"/>
    </source>
</evidence>
<dbReference type="Proteomes" id="UP000657372">
    <property type="component" value="Unassembled WGS sequence"/>
</dbReference>
<reference evidence="1 2" key="1">
    <citation type="submission" date="2020-11" db="EMBL/GenBank/DDBJ databases">
        <title>WGS of Herminiimonas contaminans strain Marseille-Q4544 isolated from planarians Schmidtea mediterranea.</title>
        <authorList>
            <person name="Kangale L."/>
        </authorList>
    </citation>
    <scope>NUCLEOTIDE SEQUENCE [LARGE SCALE GENOMIC DNA]</scope>
    <source>
        <strain evidence="1 2">Marseille-Q4544</strain>
    </source>
</reference>
<comment type="caution">
    <text evidence="1">The sequence shown here is derived from an EMBL/GenBank/DDBJ whole genome shotgun (WGS) entry which is preliminary data.</text>
</comment>